<evidence type="ECO:0000313" key="3">
    <source>
        <dbReference type="Proteomes" id="UP000019373"/>
    </source>
</evidence>
<proteinExistence type="predicted"/>
<sequence length="105" mass="12079">MDPERVRVIREWEKPNPGDVRAVRRFLGFVNFYRRFCLGFSKVARLLNDLLKKDAGRTWDNRCTEAFQALKDLVSKEPVLAHFDPEKETVVECNASDHTVGGVLS</sequence>
<dbReference type="PANTHER" id="PTHR33064:SF37">
    <property type="entry name" value="RIBONUCLEASE H"/>
    <property type="match status" value="1"/>
</dbReference>
<dbReference type="SUPFAM" id="SSF56672">
    <property type="entry name" value="DNA/RNA polymerases"/>
    <property type="match status" value="1"/>
</dbReference>
<dbReference type="HOGENOM" id="CLU_174465_0_0_1"/>
<dbReference type="InterPro" id="IPR043128">
    <property type="entry name" value="Rev_trsase/Diguanyl_cyclase"/>
</dbReference>
<keyword evidence="3" id="KW-1185">Reference proteome</keyword>
<evidence type="ECO:0000259" key="1">
    <source>
        <dbReference type="Pfam" id="PF17919"/>
    </source>
</evidence>
<feature type="domain" description="Reverse transcriptase/retrotransposon-derived protein RNase H-like" evidence="1">
    <location>
        <begin position="59"/>
        <end position="105"/>
    </location>
</feature>
<dbReference type="Pfam" id="PF17919">
    <property type="entry name" value="RT_RNaseH_2"/>
    <property type="match status" value="1"/>
</dbReference>
<dbReference type="GeneID" id="19243961"/>
<evidence type="ECO:0000313" key="2">
    <source>
        <dbReference type="EMBL" id="ERF73130.1"/>
    </source>
</evidence>
<protein>
    <recommendedName>
        <fullName evidence="1">Reverse transcriptase/retrotransposon-derived protein RNase H-like domain-containing protein</fullName>
    </recommendedName>
</protein>
<reference evidence="3" key="1">
    <citation type="journal article" date="2014" name="BMC Genomics">
        <title>Genome characteristics reveal the impact of lichenization on lichen-forming fungus Endocarpon pusillum Hedwig (Verrucariales, Ascomycota).</title>
        <authorList>
            <person name="Wang Y.-Y."/>
            <person name="Liu B."/>
            <person name="Zhang X.-Y."/>
            <person name="Zhou Q.-M."/>
            <person name="Zhang T."/>
            <person name="Li H."/>
            <person name="Yu Y.-F."/>
            <person name="Zhang X.-L."/>
            <person name="Hao X.-Y."/>
            <person name="Wang M."/>
            <person name="Wang L."/>
            <person name="Wei J.-C."/>
        </authorList>
    </citation>
    <scope>NUCLEOTIDE SEQUENCE [LARGE SCALE GENOMIC DNA]</scope>
    <source>
        <strain evidence="3">Z07020 / HMAS-L-300199</strain>
    </source>
</reference>
<dbReference type="Gene3D" id="3.30.70.270">
    <property type="match status" value="1"/>
</dbReference>
<dbReference type="InterPro" id="IPR041577">
    <property type="entry name" value="RT_RNaseH_2"/>
</dbReference>
<name>U1HRL8_ENDPU</name>
<accession>U1HRL8</accession>
<dbReference type="InterPro" id="IPR043502">
    <property type="entry name" value="DNA/RNA_pol_sf"/>
</dbReference>
<organism evidence="2 3">
    <name type="scientific">Endocarpon pusillum (strain Z07020 / HMAS-L-300199)</name>
    <name type="common">Lichen-forming fungus</name>
    <dbReference type="NCBI Taxonomy" id="1263415"/>
    <lineage>
        <taxon>Eukaryota</taxon>
        <taxon>Fungi</taxon>
        <taxon>Dikarya</taxon>
        <taxon>Ascomycota</taxon>
        <taxon>Pezizomycotina</taxon>
        <taxon>Eurotiomycetes</taxon>
        <taxon>Chaetothyriomycetidae</taxon>
        <taxon>Verrucariales</taxon>
        <taxon>Verrucariaceae</taxon>
        <taxon>Endocarpon</taxon>
    </lineage>
</organism>
<dbReference type="PANTHER" id="PTHR33064">
    <property type="entry name" value="POL PROTEIN"/>
    <property type="match status" value="1"/>
</dbReference>
<dbReference type="OrthoDB" id="4499277at2759"/>
<dbReference type="FunFam" id="3.30.70.270:FF:000020">
    <property type="entry name" value="Transposon Tf2-6 polyprotein-like Protein"/>
    <property type="match status" value="1"/>
</dbReference>
<dbReference type="InterPro" id="IPR051320">
    <property type="entry name" value="Viral_Replic_Matur_Polypro"/>
</dbReference>
<dbReference type="EMBL" id="KE720977">
    <property type="protein sequence ID" value="ERF73130.1"/>
    <property type="molecule type" value="Genomic_DNA"/>
</dbReference>
<gene>
    <name evidence="2" type="ORF">EPUS_09128</name>
</gene>
<dbReference type="RefSeq" id="XP_007801229.1">
    <property type="nucleotide sequence ID" value="XM_007803038.1"/>
</dbReference>
<dbReference type="eggNOG" id="KOG0017">
    <property type="taxonomic scope" value="Eukaryota"/>
</dbReference>
<dbReference type="Proteomes" id="UP000019373">
    <property type="component" value="Unassembled WGS sequence"/>
</dbReference>
<dbReference type="AlphaFoldDB" id="U1HRL8"/>